<dbReference type="EMBL" id="DSRU01000043">
    <property type="protein sequence ID" value="HFM96769.1"/>
    <property type="molecule type" value="Genomic_DNA"/>
</dbReference>
<accession>A0A7C3KB65</accession>
<name>A0A7C3KB65_9CYAN</name>
<reference evidence="2" key="1">
    <citation type="journal article" date="2020" name="mSystems">
        <title>Genome- and Community-Level Interaction Insights into Carbon Utilization and Element Cycling Functions of Hydrothermarchaeota in Hydrothermal Sediment.</title>
        <authorList>
            <person name="Zhou Z."/>
            <person name="Liu Y."/>
            <person name="Xu W."/>
            <person name="Pan J."/>
            <person name="Luo Z.H."/>
            <person name="Li M."/>
        </authorList>
    </citation>
    <scope>NUCLEOTIDE SEQUENCE [LARGE SCALE GENOMIC DNA]</scope>
    <source>
        <strain evidence="2">SpSt-418</strain>
    </source>
</reference>
<sequence length="185" mass="20903">MQPQQRFSLRSIGRRLTATFWLPLAVGMLLTIGLGYLPLDAQTTEIPETVSRCIPQQTRQPIVRSELIGSSRLQGKDYYLLATYTENSQAPTNLIIAVTNGRCEEVFFNPMGDRLPFASVVPQSVAQQLTLARFRREIQRLGKDRFQQQVNQGAASTRNPTWFAEEIWALRQLGITVPANVQVQQ</sequence>
<gene>
    <name evidence="2" type="ORF">ENR64_03200</name>
</gene>
<feature type="transmembrane region" description="Helical" evidence="1">
    <location>
        <begin position="20"/>
        <end position="39"/>
    </location>
</feature>
<keyword evidence="1" id="KW-0472">Membrane</keyword>
<comment type="caution">
    <text evidence="2">The sequence shown here is derived from an EMBL/GenBank/DDBJ whole genome shotgun (WGS) entry which is preliminary data.</text>
</comment>
<keyword evidence="1" id="KW-0812">Transmembrane</keyword>
<protein>
    <submittedName>
        <fullName evidence="2">Uncharacterized protein</fullName>
    </submittedName>
</protein>
<evidence type="ECO:0000256" key="1">
    <source>
        <dbReference type="SAM" id="Phobius"/>
    </source>
</evidence>
<keyword evidence="1" id="KW-1133">Transmembrane helix</keyword>
<organism evidence="2">
    <name type="scientific">Oscillatoriales cyanobacterium SpSt-418</name>
    <dbReference type="NCBI Taxonomy" id="2282169"/>
    <lineage>
        <taxon>Bacteria</taxon>
        <taxon>Bacillati</taxon>
        <taxon>Cyanobacteriota</taxon>
        <taxon>Cyanophyceae</taxon>
        <taxon>Oscillatoriophycideae</taxon>
        <taxon>Oscillatoriales</taxon>
    </lineage>
</organism>
<dbReference type="AlphaFoldDB" id="A0A7C3KB65"/>
<proteinExistence type="predicted"/>
<evidence type="ECO:0000313" key="2">
    <source>
        <dbReference type="EMBL" id="HFM96769.1"/>
    </source>
</evidence>